<dbReference type="OrthoDB" id="15397at2"/>
<protein>
    <submittedName>
        <fullName evidence="1">Anti-sigma-28 factor, FlgM</fullName>
    </submittedName>
</protein>
<evidence type="ECO:0000313" key="2">
    <source>
        <dbReference type="Proteomes" id="UP000189810"/>
    </source>
</evidence>
<accession>A0A1M6SRK5</accession>
<keyword evidence="2" id="KW-1185">Reference proteome</keyword>
<organism evidence="1 2">
    <name type="scientific">Thermocrinis minervae</name>
    <dbReference type="NCBI Taxonomy" id="381751"/>
    <lineage>
        <taxon>Bacteria</taxon>
        <taxon>Pseudomonadati</taxon>
        <taxon>Aquificota</taxon>
        <taxon>Aquificia</taxon>
        <taxon>Aquificales</taxon>
        <taxon>Aquificaceae</taxon>
        <taxon>Thermocrinis</taxon>
    </lineage>
</organism>
<dbReference type="AlphaFoldDB" id="A0A1M6SRK5"/>
<gene>
    <name evidence="1" type="ORF">SAMN05444391_1140</name>
</gene>
<dbReference type="RefSeq" id="WP_079654248.1">
    <property type="nucleotide sequence ID" value="NZ_LT670846.1"/>
</dbReference>
<dbReference type="InterPro" id="IPR035890">
    <property type="entry name" value="Anti-sigma-28_factor_FlgM_sf"/>
</dbReference>
<dbReference type="EMBL" id="LT670846">
    <property type="protein sequence ID" value="SHK47374.1"/>
    <property type="molecule type" value="Genomic_DNA"/>
</dbReference>
<name>A0A1M6SRK5_9AQUI</name>
<sequence length="82" mass="9694">MIERIDLQRIAGYFLNLEKKTPKKEDKDVKIEISQEARQVSRQDYDEILKKAERIKQEISKGSYEVNVHKIVEGIKNYLSID</sequence>
<dbReference type="SUPFAM" id="SSF101498">
    <property type="entry name" value="Anti-sigma factor FlgM"/>
    <property type="match status" value="1"/>
</dbReference>
<proteinExistence type="predicted"/>
<dbReference type="Proteomes" id="UP000189810">
    <property type="component" value="Chromosome I"/>
</dbReference>
<dbReference type="STRING" id="381751.SAMN05444391_1140"/>
<evidence type="ECO:0000313" key="1">
    <source>
        <dbReference type="EMBL" id="SHK47374.1"/>
    </source>
</evidence>
<reference evidence="1 2" key="1">
    <citation type="submission" date="2016-11" db="EMBL/GenBank/DDBJ databases">
        <authorList>
            <person name="Jaros S."/>
            <person name="Januszkiewicz K."/>
            <person name="Wedrychowicz H."/>
        </authorList>
    </citation>
    <scope>NUCLEOTIDE SEQUENCE [LARGE SCALE GENOMIC DNA]</scope>
    <source>
        <strain evidence="1 2">DSM 19557</strain>
    </source>
</reference>